<name>A0AAN6USZ6_9PEZI</name>
<accession>A0AAN6USZ6</accession>
<sequence>MHIRIPQVTHIIPMLGSLPPCTQGLVHSNASPAIGLAKKYGGELELTMEFRQGVTQAASMMSDATTNHVDSIHNHQVVVLPCHYKAQRFSHRSPGANICAVWRCALRTGTSDSFRGLCKWQIQQRQGGFSSWASSTPPSTNKCHGLPDLLPELSCQMSCQMSRVLDVYVSHPDIDRCHVV</sequence>
<proteinExistence type="predicted"/>
<reference evidence="1" key="2">
    <citation type="submission" date="2023-05" db="EMBL/GenBank/DDBJ databases">
        <authorList>
            <consortium name="Lawrence Berkeley National Laboratory"/>
            <person name="Steindorff A."/>
            <person name="Hensen N."/>
            <person name="Bonometti L."/>
            <person name="Westerberg I."/>
            <person name="Brannstrom I.O."/>
            <person name="Guillou S."/>
            <person name="Cros-Aarteil S."/>
            <person name="Calhoun S."/>
            <person name="Haridas S."/>
            <person name="Kuo A."/>
            <person name="Mondo S."/>
            <person name="Pangilinan J."/>
            <person name="Riley R."/>
            <person name="Labutti K."/>
            <person name="Andreopoulos B."/>
            <person name="Lipzen A."/>
            <person name="Chen C."/>
            <person name="Yanf M."/>
            <person name="Daum C."/>
            <person name="Ng V."/>
            <person name="Clum A."/>
            <person name="Ohm R."/>
            <person name="Martin F."/>
            <person name="Silar P."/>
            <person name="Natvig D."/>
            <person name="Lalanne C."/>
            <person name="Gautier V."/>
            <person name="Ament-Velasquez S.L."/>
            <person name="Kruys A."/>
            <person name="Hutchinson M.I."/>
            <person name="Powell A.J."/>
            <person name="Barry K."/>
            <person name="Miller A.N."/>
            <person name="Grigoriev I.V."/>
            <person name="Debuchy R."/>
            <person name="Gladieux P."/>
            <person name="Thoren M.H."/>
            <person name="Johannesson H."/>
        </authorList>
    </citation>
    <scope>NUCLEOTIDE SEQUENCE</scope>
    <source>
        <strain evidence="1">CBS 123565</strain>
    </source>
</reference>
<reference evidence="1" key="1">
    <citation type="journal article" date="2023" name="Mol. Phylogenet. Evol.">
        <title>Genome-scale phylogeny and comparative genomics of the fungal order Sordariales.</title>
        <authorList>
            <person name="Hensen N."/>
            <person name="Bonometti L."/>
            <person name="Westerberg I."/>
            <person name="Brannstrom I.O."/>
            <person name="Guillou S."/>
            <person name="Cros-Aarteil S."/>
            <person name="Calhoun S."/>
            <person name="Haridas S."/>
            <person name="Kuo A."/>
            <person name="Mondo S."/>
            <person name="Pangilinan J."/>
            <person name="Riley R."/>
            <person name="LaButti K."/>
            <person name="Andreopoulos B."/>
            <person name="Lipzen A."/>
            <person name="Chen C."/>
            <person name="Yan M."/>
            <person name="Daum C."/>
            <person name="Ng V."/>
            <person name="Clum A."/>
            <person name="Steindorff A."/>
            <person name="Ohm R.A."/>
            <person name="Martin F."/>
            <person name="Silar P."/>
            <person name="Natvig D.O."/>
            <person name="Lalanne C."/>
            <person name="Gautier V."/>
            <person name="Ament-Velasquez S.L."/>
            <person name="Kruys A."/>
            <person name="Hutchinson M.I."/>
            <person name="Powell A.J."/>
            <person name="Barry K."/>
            <person name="Miller A.N."/>
            <person name="Grigoriev I.V."/>
            <person name="Debuchy R."/>
            <person name="Gladieux P."/>
            <person name="Hiltunen Thoren M."/>
            <person name="Johannesson H."/>
        </authorList>
    </citation>
    <scope>NUCLEOTIDE SEQUENCE</scope>
    <source>
        <strain evidence="1">CBS 123565</strain>
    </source>
</reference>
<dbReference type="Proteomes" id="UP001304895">
    <property type="component" value="Unassembled WGS sequence"/>
</dbReference>
<organism evidence="1 2">
    <name type="scientific">Trichocladium antarcticum</name>
    <dbReference type="NCBI Taxonomy" id="1450529"/>
    <lineage>
        <taxon>Eukaryota</taxon>
        <taxon>Fungi</taxon>
        <taxon>Dikarya</taxon>
        <taxon>Ascomycota</taxon>
        <taxon>Pezizomycotina</taxon>
        <taxon>Sordariomycetes</taxon>
        <taxon>Sordariomycetidae</taxon>
        <taxon>Sordariales</taxon>
        <taxon>Chaetomiaceae</taxon>
        <taxon>Trichocladium</taxon>
    </lineage>
</organism>
<evidence type="ECO:0000313" key="1">
    <source>
        <dbReference type="EMBL" id="KAK4138355.1"/>
    </source>
</evidence>
<comment type="caution">
    <text evidence="1">The sequence shown here is derived from an EMBL/GenBank/DDBJ whole genome shotgun (WGS) entry which is preliminary data.</text>
</comment>
<protein>
    <submittedName>
        <fullName evidence="1">Uncharacterized protein</fullName>
    </submittedName>
</protein>
<gene>
    <name evidence="1" type="ORF">BT67DRAFT_7223</name>
</gene>
<evidence type="ECO:0000313" key="2">
    <source>
        <dbReference type="Proteomes" id="UP001304895"/>
    </source>
</evidence>
<keyword evidence="2" id="KW-1185">Reference proteome</keyword>
<dbReference type="EMBL" id="MU853401">
    <property type="protein sequence ID" value="KAK4138355.1"/>
    <property type="molecule type" value="Genomic_DNA"/>
</dbReference>
<dbReference type="AlphaFoldDB" id="A0AAN6USZ6"/>